<proteinExistence type="predicted"/>
<reference evidence="2" key="1">
    <citation type="submission" date="2022-06" db="EMBL/GenBank/DDBJ databases">
        <title>Complete genome sequences of two strains of the flax pathogen Septoria linicola.</title>
        <authorList>
            <person name="Lapalu N."/>
            <person name="Simon A."/>
            <person name="Demenou B."/>
            <person name="Paumier D."/>
            <person name="Guillot M.-P."/>
            <person name="Gout L."/>
            <person name="Valade R."/>
        </authorList>
    </citation>
    <scope>NUCLEOTIDE SEQUENCE</scope>
    <source>
        <strain evidence="2">SE15195</strain>
    </source>
</reference>
<feature type="compositionally biased region" description="Polar residues" evidence="1">
    <location>
        <begin position="619"/>
        <end position="629"/>
    </location>
</feature>
<protein>
    <submittedName>
        <fullName evidence="2">Uncharacterized protein</fullName>
    </submittedName>
</protein>
<sequence length="696" mass="77593">MPTTSSHTRIARAPQQKRFAAQRTFKRQKSRHSLPLLREQSTLTQIDWVRSSSHTDWEHLTEESDYSENDDSDFAEMPPRKRRRTYGRGRPMKQTTVTQNWRDFVRTSSSPPHEDDDQVCVVDSDDDGRTGQDCAGYSKTTSSGNNKNVDLDVDLDVAHGSHDVTSGAEKTGQDGTLDHAEYLLSIASSQQSRQPLHLGSSDNERASARPTPASSTKAYKTPQKPRRTVVPSSETPSSIHLSDEKTARSPCTQRSPLKELSNNVQSRKQHSRTSKQSQAHPSQLHSTQRRLTQQENEQSDALNDIKISKLDFAARRPARAGTRTLQRVTTIQDSEDDEPGDLDLIDDAVHFDPEEQQDWLAPGRPTRSLRRTTTVQESQLESEAEGLEPETTAASGLFEADNMPATYDPMFQQTFDPVSMALERDATRFGRSNTQFTAHVQSVCSSPGDLTPGRRRDMSPIALGHDQSAHGAHFVRSSQDCGDESRRPSEYREETMLRTVLTPREHASHSSLQPEAILSMAPPLCCQPTEHMVASPEGSQGPDMQLVLPPFAAIVESGEEHFERVPSSIEQDMSGHNSGDERPRLASRALESLRNSPETTIAGAWEDDQERIPQSQISTVMPTQCSRPNSAHGRPQHSEQRWNPMAFVDTLSSSPFPMPPCDDTQDLYRRNETQLTDFSLPLPPSFSSSPRQGSSL</sequence>
<evidence type="ECO:0000313" key="2">
    <source>
        <dbReference type="EMBL" id="USW46923.1"/>
    </source>
</evidence>
<dbReference type="EMBL" id="CP099418">
    <property type="protein sequence ID" value="USW46923.1"/>
    <property type="molecule type" value="Genomic_DNA"/>
</dbReference>
<feature type="compositionally biased region" description="Acidic residues" evidence="1">
    <location>
        <begin position="63"/>
        <end position="74"/>
    </location>
</feature>
<feature type="compositionally biased region" description="Low complexity" evidence="1">
    <location>
        <begin position="685"/>
        <end position="696"/>
    </location>
</feature>
<dbReference type="AlphaFoldDB" id="A0A9Q9EF79"/>
<feature type="compositionally biased region" description="Basic and acidic residues" evidence="1">
    <location>
        <begin position="53"/>
        <end position="62"/>
    </location>
</feature>
<evidence type="ECO:0000256" key="1">
    <source>
        <dbReference type="SAM" id="MobiDB-lite"/>
    </source>
</evidence>
<accession>A0A9Q9EF79</accession>
<keyword evidence="3" id="KW-1185">Reference proteome</keyword>
<feature type="compositionally biased region" description="Polar residues" evidence="1">
    <location>
        <begin position="94"/>
        <end position="111"/>
    </location>
</feature>
<feature type="compositionally biased region" description="Polar residues" evidence="1">
    <location>
        <begin position="230"/>
        <end position="240"/>
    </location>
</feature>
<feature type="compositionally biased region" description="Basic residues" evidence="1">
    <location>
        <begin position="80"/>
        <end position="91"/>
    </location>
</feature>
<feature type="compositionally biased region" description="Polar residues" evidence="1">
    <location>
        <begin position="39"/>
        <end position="52"/>
    </location>
</feature>
<feature type="compositionally biased region" description="Acidic residues" evidence="1">
    <location>
        <begin position="114"/>
        <end position="126"/>
    </location>
</feature>
<feature type="compositionally biased region" description="Polar residues" evidence="1">
    <location>
        <begin position="249"/>
        <end position="266"/>
    </location>
</feature>
<dbReference type="Proteomes" id="UP001056384">
    <property type="component" value="Chromosome 1"/>
</dbReference>
<feature type="compositionally biased region" description="Polar residues" evidence="1">
    <location>
        <begin position="138"/>
        <end position="148"/>
    </location>
</feature>
<feature type="region of interest" description="Disordered" evidence="1">
    <location>
        <begin position="355"/>
        <end position="389"/>
    </location>
</feature>
<organism evidence="2 3">
    <name type="scientific">Septoria linicola</name>
    <dbReference type="NCBI Taxonomy" id="215465"/>
    <lineage>
        <taxon>Eukaryota</taxon>
        <taxon>Fungi</taxon>
        <taxon>Dikarya</taxon>
        <taxon>Ascomycota</taxon>
        <taxon>Pezizomycotina</taxon>
        <taxon>Dothideomycetes</taxon>
        <taxon>Dothideomycetidae</taxon>
        <taxon>Mycosphaerellales</taxon>
        <taxon>Mycosphaerellaceae</taxon>
        <taxon>Septoria</taxon>
    </lineage>
</organism>
<dbReference type="OrthoDB" id="3640203at2759"/>
<feature type="region of interest" description="Disordered" evidence="1">
    <location>
        <begin position="1"/>
        <end position="148"/>
    </location>
</feature>
<name>A0A9Q9EF79_9PEZI</name>
<feature type="region of interest" description="Disordered" evidence="1">
    <location>
        <begin position="619"/>
        <end position="696"/>
    </location>
</feature>
<feature type="region of interest" description="Disordered" evidence="1">
    <location>
        <begin position="189"/>
        <end position="302"/>
    </location>
</feature>
<evidence type="ECO:0000313" key="3">
    <source>
        <dbReference type="Proteomes" id="UP001056384"/>
    </source>
</evidence>
<gene>
    <name evidence="2" type="ORF">Slin15195_G002420</name>
</gene>
<feature type="region of interest" description="Disordered" evidence="1">
    <location>
        <begin position="594"/>
        <end position="613"/>
    </location>
</feature>
<feature type="compositionally biased region" description="Polar residues" evidence="1">
    <location>
        <begin position="274"/>
        <end position="301"/>
    </location>
</feature>